<evidence type="ECO:0000313" key="3">
    <source>
        <dbReference type="Proteomes" id="UP000500882"/>
    </source>
</evidence>
<dbReference type="AlphaFoldDB" id="A0A139KR13"/>
<dbReference type="CDD" id="cd16397">
    <property type="entry name" value="IbrB_like"/>
    <property type="match status" value="1"/>
</dbReference>
<dbReference type="FunFam" id="3.90.1530.10:FF:000004">
    <property type="entry name" value="Chromosome partitioning protein ParB"/>
    <property type="match status" value="1"/>
</dbReference>
<dbReference type="Proteomes" id="UP000500882">
    <property type="component" value="Chromosome"/>
</dbReference>
<organism evidence="2 3">
    <name type="scientific">Bacteroides thetaiotaomicron</name>
    <dbReference type="NCBI Taxonomy" id="818"/>
    <lineage>
        <taxon>Bacteria</taxon>
        <taxon>Pseudomonadati</taxon>
        <taxon>Bacteroidota</taxon>
        <taxon>Bacteroidia</taxon>
        <taxon>Bacteroidales</taxon>
        <taxon>Bacteroidaceae</taxon>
        <taxon>Bacteroides</taxon>
    </lineage>
</organism>
<dbReference type="EMBL" id="AP022660">
    <property type="protein sequence ID" value="BCA51797.1"/>
    <property type="molecule type" value="Genomic_DNA"/>
</dbReference>
<dbReference type="PANTHER" id="PTHR30083:SF1">
    <property type="entry name" value="TRANSCRIPTIONAL REGULATOR"/>
    <property type="match status" value="1"/>
</dbReference>
<gene>
    <name evidence="2" type="ORF">BatF92_37390</name>
</gene>
<sequence length="176" mass="20319">MIVMSSFKSPAYNVKAVPVEKIVANSYNPNVVAPPEMKLLELSIWEDGYTMPLVCYYREEEDIYELVDGYHRYLVMKTSVRIYKRENGLLPVTVINKDISNRMASTIRHNRARGMHSLELMTGIVAELSKSGMSDSWIMRNIGMDKNELLRFKQISGLAELFRDRSFGLSDDWLEE</sequence>
<dbReference type="Pfam" id="PF02195">
    <property type="entry name" value="ParB_N"/>
    <property type="match status" value="1"/>
</dbReference>
<proteinExistence type="predicted"/>
<feature type="domain" description="ParB-like N-terminal" evidence="1">
    <location>
        <begin position="13"/>
        <end position="78"/>
    </location>
</feature>
<protein>
    <submittedName>
        <fullName evidence="2">Transcriptional regulator</fullName>
    </submittedName>
</protein>
<dbReference type="InterPro" id="IPR036086">
    <property type="entry name" value="ParB/Sulfiredoxin_sf"/>
</dbReference>
<dbReference type="Gene3D" id="3.90.1530.10">
    <property type="entry name" value="Conserved hypothetical protein from pyrococcus furiosus pfu- 392566-001, ParB domain"/>
    <property type="match status" value="1"/>
</dbReference>
<dbReference type="InterPro" id="IPR003115">
    <property type="entry name" value="ParB_N"/>
</dbReference>
<evidence type="ECO:0000259" key="1">
    <source>
        <dbReference type="Pfam" id="PF02195"/>
    </source>
</evidence>
<dbReference type="PANTHER" id="PTHR30083">
    <property type="entry name" value="TRANSCRIPTIONAL REGULATOR-RELATED"/>
    <property type="match status" value="1"/>
</dbReference>
<accession>A0A139KR13</accession>
<dbReference type="SUPFAM" id="SSF110849">
    <property type="entry name" value="ParB/Sulfiredoxin"/>
    <property type="match status" value="1"/>
</dbReference>
<evidence type="ECO:0000313" key="2">
    <source>
        <dbReference type="EMBL" id="BCA51797.1"/>
    </source>
</evidence>
<dbReference type="GO" id="GO:0071453">
    <property type="term" value="P:cellular response to oxygen levels"/>
    <property type="evidence" value="ECO:0007669"/>
    <property type="project" value="TreeGrafter"/>
</dbReference>
<name>A0A139KR13_BACT4</name>
<reference evidence="2 3" key="1">
    <citation type="submission" date="2020-02" db="EMBL/GenBank/DDBJ databases">
        <title>Whole-genome sequencing and comparative analysis of the genomes of Bacteroides thetaiotaomicron and Escherichia coli isolated from a healthy resident in Vietnam.</title>
        <authorList>
            <person name="Mohsin M."/>
            <person name="Tanaka K."/>
            <person name="Kawahara R."/>
            <person name="Kondo S."/>
            <person name="Noguchi H."/>
            <person name="Motooka D."/>
            <person name="Nakamura S."/>
            <person name="Khong D.T."/>
            <person name="Nguyen T.N."/>
            <person name="Tran H.T."/>
            <person name="Yamamoto Y."/>
        </authorList>
    </citation>
    <scope>NUCLEOTIDE SEQUENCE [LARGE SCALE GENOMIC DNA]</scope>
    <source>
        <strain evidence="2 3">F9-2</strain>
    </source>
</reference>